<sequence length="1201" mass="135532">MELMYSRLSGRDSCNSVTNSNVCRDKEVNTLFGEFNPYKKPVKPQIFLAKPNKEIIAKLSEAYSISQNIKLTALNDISFQIPYKVDKHHQLVHNEHMALIKERYLLKVVVGKTEEWYIITSPSDEMDEGGDTRTVTGYSLAFELSDKMLRDYSKVSYQAKQVLNEILVNTLWRVDYVDADFELTYRDFDFSSTTVLDAVFRVAETYNAVLSWDTSKRTISLMKPELFGLNKGLKFSYGHYLKKFGRESKADEMVTRLKGFGKEGLSIEEVNPTGQNYIQNLSYFMYPFQRDAHGQVLQHSDYMSDSLCHALLDLDLLVEANRNIFESLIRQKKDLQSSLSELETKYSLLKIDETSLIDNKNKQQFAHNMWFEKFTYTGQPKSVTTRLKDSSYKYAVMAKVGNSQDITVSVDHVPAAVKSSQWVVLRKLEQATQTTVHINGAAVNNEVFIQISPITTTEFTGQNNEAALIKKYCLDHTEMQLGTTKAEMDRIAKQITDNDLQISNLNLLLSADQNFTKEQQDELKQFIIEKEFVDENYIHAQDLYKDLHEKFKDMQNPQMIIKIDTINFLSVIEEQHNWDKLVLGDTVTIEYDKMNTKVTARIIEIAFDYEGGAINLTIANVKDISDSYKKMEKFIYNSIGTSATLNQNKDRWGKAVIDSSETSQIMENFWNKVTQDISMANNEYVTLDRSGLTIVDPNDPGRFLRATHGALALTRSGGLRYETAITPDGIIAERLMGKILTTNRVVIGDDDGIWVTEGASTTISDRCGREVMKLGLIEETPDRFGMTINRFDTQTCGLPYNIVNKVTLDSEHGLTLERMKNNGYEKTLYTSLDGDLFMKGNFQAGEGNAVFKVDKDGVAIGSPVWANAPSRFDFYGNFYTRSMHAVTADIEKSTFKDGHIIGSDLIIGTGDLSFRVFPNIGIWAGHQSFAAAPFSVTLDGTLKARKAIFTNGKNQVLIDTDKALIDFDAFDIKVGTLTAKDILSQVIMSDVGFIADLTVARLKTAGIQSETDWENYISIVGNQARWVTGKFKRVVEHIKAPNGKPLYWKPDRSGMTQEPNAFPVTKNEYEEEEKMNIHFVSSGLSSYPRIKMGAGDGVFNPQDLTSGVVDEYKGSAMGFINKPNGSLDIEYYNSNHANERRIRLKDDGIQIYVKEGELKLELANGSYFKLDGHGLTTDIKGDLHLNATGTIKLNGSRIELN</sequence>
<evidence type="ECO:0000313" key="5">
    <source>
        <dbReference type="Proteomes" id="UP000490800"/>
    </source>
</evidence>
<dbReference type="InterPro" id="IPR057796">
    <property type="entry name" value="YOMG-like_N"/>
</dbReference>
<keyword evidence="5" id="KW-1185">Reference proteome</keyword>
<feature type="coiled-coil region" evidence="1">
    <location>
        <begin position="325"/>
        <end position="352"/>
    </location>
</feature>
<dbReference type="NCBIfam" id="TIGR01665">
    <property type="entry name" value="put_anti_recept"/>
    <property type="match status" value="1"/>
</dbReference>
<dbReference type="Pfam" id="PF06605">
    <property type="entry name" value="Prophage_tail"/>
    <property type="match status" value="1"/>
</dbReference>
<proteinExistence type="predicted"/>
<protein>
    <recommendedName>
        <fullName evidence="6">Prophage tail endopeptidase domain-containing protein</fullName>
    </recommendedName>
</protein>
<organism evidence="4 5">
    <name type="scientific">Paenibacillus lutrae</name>
    <dbReference type="NCBI Taxonomy" id="2078573"/>
    <lineage>
        <taxon>Bacteria</taxon>
        <taxon>Bacillati</taxon>
        <taxon>Bacillota</taxon>
        <taxon>Bacilli</taxon>
        <taxon>Bacillales</taxon>
        <taxon>Paenibacillaceae</taxon>
        <taxon>Paenibacillus</taxon>
    </lineage>
</organism>
<gene>
    <name evidence="4" type="ORF">EDM21_14910</name>
</gene>
<comment type="caution">
    <text evidence="4">The sequence shown here is derived from an EMBL/GenBank/DDBJ whole genome shotgun (WGS) entry which is preliminary data.</text>
</comment>
<evidence type="ECO:0000313" key="4">
    <source>
        <dbReference type="EMBL" id="MVP00799.1"/>
    </source>
</evidence>
<dbReference type="InterPro" id="IPR010572">
    <property type="entry name" value="Tail_dom"/>
</dbReference>
<dbReference type="AlphaFoldDB" id="A0A7X3FJT6"/>
<keyword evidence="1" id="KW-0175">Coiled coil</keyword>
<dbReference type="Proteomes" id="UP000490800">
    <property type="component" value="Unassembled WGS sequence"/>
</dbReference>
<name>A0A7X3FJT6_9BACL</name>
<evidence type="ECO:0000259" key="2">
    <source>
        <dbReference type="Pfam" id="PF06605"/>
    </source>
</evidence>
<evidence type="ECO:0000259" key="3">
    <source>
        <dbReference type="Pfam" id="PF24049"/>
    </source>
</evidence>
<feature type="domain" description="Tail spike" evidence="2">
    <location>
        <begin position="143"/>
        <end position="278"/>
    </location>
</feature>
<reference evidence="4 5" key="1">
    <citation type="journal article" date="2019" name="Microorganisms">
        <title>Paenibacillus lutrae sp. nov., A Chitinolytic Species Isolated from A River Otter in Castril Natural Park, Granada, Spain.</title>
        <authorList>
            <person name="Rodriguez M."/>
            <person name="Reina J.C."/>
            <person name="Bejar V."/>
            <person name="Llamas I."/>
        </authorList>
    </citation>
    <scope>NUCLEOTIDE SEQUENCE [LARGE SCALE GENOMIC DNA]</scope>
    <source>
        <strain evidence="4 5">N10</strain>
    </source>
</reference>
<dbReference type="Pfam" id="PF24049">
    <property type="entry name" value="YOMG_N"/>
    <property type="match status" value="1"/>
</dbReference>
<dbReference type="EMBL" id="RHLK01000008">
    <property type="protein sequence ID" value="MVP00799.1"/>
    <property type="molecule type" value="Genomic_DNA"/>
</dbReference>
<evidence type="ECO:0008006" key="6">
    <source>
        <dbReference type="Google" id="ProtNLM"/>
    </source>
</evidence>
<feature type="domain" description="YOMG-like N-terminal" evidence="3">
    <location>
        <begin position="48"/>
        <end position="135"/>
    </location>
</feature>
<accession>A0A7X3FJT6</accession>
<dbReference type="InterPro" id="IPR007119">
    <property type="entry name" value="Phage_tail_spike_N"/>
</dbReference>
<evidence type="ECO:0000256" key="1">
    <source>
        <dbReference type="SAM" id="Coils"/>
    </source>
</evidence>